<dbReference type="AlphaFoldDB" id="A0A4R3LLX4"/>
<keyword evidence="2" id="KW-1185">Reference proteome</keyword>
<reference evidence="1 2" key="1">
    <citation type="submission" date="2019-03" db="EMBL/GenBank/DDBJ databases">
        <title>Genomic Encyclopedia of Type Strains, Phase IV (KMG-IV): sequencing the most valuable type-strain genomes for metagenomic binning, comparative biology and taxonomic classification.</title>
        <authorList>
            <person name="Goeker M."/>
        </authorList>
    </citation>
    <scope>NUCLEOTIDE SEQUENCE [LARGE SCALE GENOMIC DNA]</scope>
    <source>
        <strain evidence="1 2">DSM 21944</strain>
    </source>
</reference>
<evidence type="ECO:0000313" key="2">
    <source>
        <dbReference type="Proteomes" id="UP000294599"/>
    </source>
</evidence>
<evidence type="ECO:0000313" key="1">
    <source>
        <dbReference type="EMBL" id="TCT01333.1"/>
    </source>
</evidence>
<gene>
    <name evidence="1" type="ORF">EDC25_101200</name>
</gene>
<protein>
    <submittedName>
        <fullName evidence="1">Uncharacterized protein</fullName>
    </submittedName>
</protein>
<name>A0A4R3LLX4_9GAMM</name>
<accession>A0A4R3LLX4</accession>
<organism evidence="1 2">
    <name type="scientific">Pseudofulvimonas gallinarii</name>
    <dbReference type="NCBI Taxonomy" id="634155"/>
    <lineage>
        <taxon>Bacteria</taxon>
        <taxon>Pseudomonadati</taxon>
        <taxon>Pseudomonadota</taxon>
        <taxon>Gammaproteobacteria</taxon>
        <taxon>Lysobacterales</taxon>
        <taxon>Rhodanobacteraceae</taxon>
        <taxon>Pseudofulvimonas</taxon>
    </lineage>
</organism>
<sequence>MAPDIAAALPRWTAGGRNVAVDGGTTRSLAEPLAWRQDAAGRVPGLALEDGRERERTVAGSF</sequence>
<dbReference type="EMBL" id="SMAF01000001">
    <property type="protein sequence ID" value="TCT01333.1"/>
    <property type="molecule type" value="Genomic_DNA"/>
</dbReference>
<dbReference type="Proteomes" id="UP000294599">
    <property type="component" value="Unassembled WGS sequence"/>
</dbReference>
<proteinExistence type="predicted"/>
<comment type="caution">
    <text evidence="1">The sequence shown here is derived from an EMBL/GenBank/DDBJ whole genome shotgun (WGS) entry which is preliminary data.</text>
</comment>
<dbReference type="RefSeq" id="WP_123521756.1">
    <property type="nucleotide sequence ID" value="NZ_JBHLWF010000005.1"/>
</dbReference>